<keyword evidence="3 8" id="KW-0812">Transmembrane</keyword>
<feature type="transmembrane region" description="Helical" evidence="8">
    <location>
        <begin position="187"/>
        <end position="207"/>
    </location>
</feature>
<evidence type="ECO:0000313" key="9">
    <source>
        <dbReference type="EMBL" id="SUS05227.1"/>
    </source>
</evidence>
<dbReference type="EMBL" id="UIDG01000090">
    <property type="protein sequence ID" value="SUS05227.1"/>
    <property type="molecule type" value="Genomic_DNA"/>
</dbReference>
<dbReference type="PANTHER" id="PTHR47019:SF1">
    <property type="entry name" value="LIPID II FLIPPASE MURJ"/>
    <property type="match status" value="1"/>
</dbReference>
<keyword evidence="4" id="KW-0133">Cell shape</keyword>
<organism evidence="9">
    <name type="scientific">metagenome</name>
    <dbReference type="NCBI Taxonomy" id="256318"/>
    <lineage>
        <taxon>unclassified sequences</taxon>
        <taxon>metagenomes</taxon>
    </lineage>
</organism>
<feature type="transmembrane region" description="Helical" evidence="8">
    <location>
        <begin position="26"/>
        <end position="45"/>
    </location>
</feature>
<feature type="transmembrane region" description="Helical" evidence="8">
    <location>
        <begin position="348"/>
        <end position="369"/>
    </location>
</feature>
<dbReference type="GO" id="GO:0015648">
    <property type="term" value="F:lipid-linked peptidoglycan transporter activity"/>
    <property type="evidence" value="ECO:0007669"/>
    <property type="project" value="TreeGrafter"/>
</dbReference>
<accession>A0A380TCQ0</accession>
<evidence type="ECO:0000256" key="6">
    <source>
        <dbReference type="ARBA" id="ARBA00022989"/>
    </source>
</evidence>
<comment type="subcellular location">
    <subcellularLocation>
        <location evidence="1">Cell membrane</location>
        <topology evidence="1">Multi-pass membrane protein</topology>
    </subcellularLocation>
</comment>
<dbReference type="HAMAP" id="MF_02078">
    <property type="entry name" value="MurJ_MviN"/>
    <property type="match status" value="1"/>
</dbReference>
<feature type="transmembrane region" description="Helical" evidence="8">
    <location>
        <begin position="160"/>
        <end position="181"/>
    </location>
</feature>
<dbReference type="CDD" id="cd13123">
    <property type="entry name" value="MATE_MurJ_like"/>
    <property type="match status" value="1"/>
</dbReference>
<feature type="transmembrane region" description="Helical" evidence="8">
    <location>
        <begin position="51"/>
        <end position="69"/>
    </location>
</feature>
<feature type="transmembrane region" description="Helical" evidence="8">
    <location>
        <begin position="473"/>
        <end position="494"/>
    </location>
</feature>
<reference evidence="9" key="1">
    <citation type="submission" date="2018-07" db="EMBL/GenBank/DDBJ databases">
        <authorList>
            <person name="Quirk P.G."/>
            <person name="Krulwich T.A."/>
        </authorList>
    </citation>
    <scope>NUCLEOTIDE SEQUENCE</scope>
</reference>
<feature type="transmembrane region" description="Helical" evidence="8">
    <location>
        <begin position="273"/>
        <end position="291"/>
    </location>
</feature>
<feature type="transmembrane region" description="Helical" evidence="8">
    <location>
        <begin position="228"/>
        <end position="253"/>
    </location>
</feature>
<evidence type="ECO:0000256" key="7">
    <source>
        <dbReference type="ARBA" id="ARBA00023136"/>
    </source>
</evidence>
<sequence length="521" mass="54721">MLLIRSIATIGAYTAISRILGFIRDALIAALLGAGPIADAFFVSLRFPNMFRALFAEGAFSAAFVPLFVAAKESEGETTAREFAVQTQSVLATALLVFLIAVEIAMPIVLLAIAPGFRGTDTFDLAAELSRITFPYLMLISLTALYGGVLNSYGRFAAPAAAPILLNLSIIGALVGTGSLMPTLGHALAWGVVVAGLLQLLWLLAALGRMGVWLPLRRPRLLPRVKLLLRRAVPVAFGAGIHQVNILVDTVLASFLPAGSVSYLFYADRLSQLPYGIIAAAVSTALLPILSKQLRTGAPDEALASQNRALEFAFLLMLPAATALIVLAEPFMALLFGRGAFDTAAVQASAAALAAYSAGLPAYLVVKALTPGYYAREDTRTPVKIAGVAAILHAALSIALMIPFDHVGIALSTALAAWFNAVVLATALYRRGHLQPDARLKRRLPRILLASAVMGLGLIALNETLVGWLNQGFALRAGAVALMIAAGLVLYGLSAQLLGAASVRDVRAVARARQEKGGEAP</sequence>
<dbReference type="Pfam" id="PF03023">
    <property type="entry name" value="MurJ"/>
    <property type="match status" value="1"/>
</dbReference>
<dbReference type="PANTHER" id="PTHR47019">
    <property type="entry name" value="LIPID II FLIPPASE MURJ"/>
    <property type="match status" value="1"/>
</dbReference>
<feature type="transmembrane region" description="Helical" evidence="8">
    <location>
        <begin position="312"/>
        <end position="336"/>
    </location>
</feature>
<evidence type="ECO:0000256" key="2">
    <source>
        <dbReference type="ARBA" id="ARBA00022475"/>
    </source>
</evidence>
<feature type="transmembrane region" description="Helical" evidence="8">
    <location>
        <begin position="90"/>
        <end position="114"/>
    </location>
</feature>
<feature type="transmembrane region" description="Helical" evidence="8">
    <location>
        <begin position="381"/>
        <end position="402"/>
    </location>
</feature>
<dbReference type="GO" id="GO:0034204">
    <property type="term" value="P:lipid translocation"/>
    <property type="evidence" value="ECO:0007669"/>
    <property type="project" value="TreeGrafter"/>
</dbReference>
<gene>
    <name evidence="9" type="primary">murJ</name>
    <name evidence="9" type="ORF">DF3PB_180021</name>
</gene>
<keyword evidence="2" id="KW-1003">Cell membrane</keyword>
<feature type="transmembrane region" description="Helical" evidence="8">
    <location>
        <begin position="444"/>
        <end position="461"/>
    </location>
</feature>
<evidence type="ECO:0000256" key="1">
    <source>
        <dbReference type="ARBA" id="ARBA00004651"/>
    </source>
</evidence>
<evidence type="ECO:0000256" key="4">
    <source>
        <dbReference type="ARBA" id="ARBA00022960"/>
    </source>
</evidence>
<evidence type="ECO:0000256" key="3">
    <source>
        <dbReference type="ARBA" id="ARBA00022692"/>
    </source>
</evidence>
<dbReference type="InterPro" id="IPR004268">
    <property type="entry name" value="MurJ"/>
</dbReference>
<evidence type="ECO:0000256" key="5">
    <source>
        <dbReference type="ARBA" id="ARBA00022984"/>
    </source>
</evidence>
<proteinExistence type="inferred from homology"/>
<keyword evidence="7 8" id="KW-0472">Membrane</keyword>
<evidence type="ECO:0000256" key="8">
    <source>
        <dbReference type="SAM" id="Phobius"/>
    </source>
</evidence>
<dbReference type="GO" id="GO:0009252">
    <property type="term" value="P:peptidoglycan biosynthetic process"/>
    <property type="evidence" value="ECO:0007669"/>
    <property type="project" value="UniProtKB-KW"/>
</dbReference>
<dbReference type="PIRSF" id="PIRSF002869">
    <property type="entry name" value="MviN"/>
    <property type="match status" value="1"/>
</dbReference>
<dbReference type="NCBIfam" id="TIGR01695">
    <property type="entry name" value="murJ_mviN"/>
    <property type="match status" value="1"/>
</dbReference>
<dbReference type="GO" id="GO:0005886">
    <property type="term" value="C:plasma membrane"/>
    <property type="evidence" value="ECO:0007669"/>
    <property type="project" value="UniProtKB-SubCell"/>
</dbReference>
<dbReference type="PRINTS" id="PR01806">
    <property type="entry name" value="VIRFACTRMVIN"/>
</dbReference>
<feature type="transmembrane region" description="Helical" evidence="8">
    <location>
        <begin position="134"/>
        <end position="153"/>
    </location>
</feature>
<dbReference type="GO" id="GO:0008360">
    <property type="term" value="P:regulation of cell shape"/>
    <property type="evidence" value="ECO:0007669"/>
    <property type="project" value="UniProtKB-KW"/>
</dbReference>
<dbReference type="InterPro" id="IPR051050">
    <property type="entry name" value="Lipid_II_flippase_MurJ/MviN"/>
</dbReference>
<feature type="transmembrane region" description="Helical" evidence="8">
    <location>
        <begin position="408"/>
        <end position="429"/>
    </location>
</feature>
<name>A0A380TCQ0_9ZZZZ</name>
<keyword evidence="6 8" id="KW-1133">Transmembrane helix</keyword>
<dbReference type="AlphaFoldDB" id="A0A380TCQ0"/>
<protein>
    <submittedName>
        <fullName evidence="9">Putative lipid II flippase MurJ</fullName>
    </submittedName>
</protein>
<keyword evidence="5" id="KW-0573">Peptidoglycan synthesis</keyword>